<dbReference type="GO" id="GO:0016857">
    <property type="term" value="F:racemase and epimerase activity, acting on carbohydrates and derivatives"/>
    <property type="evidence" value="ECO:0007669"/>
    <property type="project" value="InterPro"/>
</dbReference>
<dbReference type="Gene3D" id="3.30.70.100">
    <property type="match status" value="1"/>
</dbReference>
<protein>
    <submittedName>
        <fullName evidence="1">L-rhamnose mutarotase</fullName>
    </submittedName>
</protein>
<name>A0A4R6SVQ7_9SPHI</name>
<dbReference type="Pfam" id="PF05336">
    <property type="entry name" value="rhaM"/>
    <property type="match status" value="1"/>
</dbReference>
<dbReference type="AlphaFoldDB" id="A0A4R6SVQ7"/>
<dbReference type="InterPro" id="IPR008000">
    <property type="entry name" value="Rham/fucose_mutarotase"/>
</dbReference>
<evidence type="ECO:0000313" key="1">
    <source>
        <dbReference type="EMBL" id="TDQ09880.1"/>
    </source>
</evidence>
<proteinExistence type="predicted"/>
<accession>A0A4R6SVQ7</accession>
<dbReference type="RefSeq" id="WP_133575931.1">
    <property type="nucleotide sequence ID" value="NZ_SNYC01000004.1"/>
</dbReference>
<gene>
    <name evidence="1" type="ORF">ATK78_2039</name>
</gene>
<comment type="caution">
    <text evidence="1">The sequence shown here is derived from an EMBL/GenBank/DDBJ whole genome shotgun (WGS) entry which is preliminary data.</text>
</comment>
<dbReference type="OrthoDB" id="1430580at2"/>
<dbReference type="SUPFAM" id="SSF54909">
    <property type="entry name" value="Dimeric alpha+beta barrel"/>
    <property type="match status" value="1"/>
</dbReference>
<evidence type="ECO:0000313" key="2">
    <source>
        <dbReference type="Proteomes" id="UP000295620"/>
    </source>
</evidence>
<dbReference type="InterPro" id="IPR011008">
    <property type="entry name" value="Dimeric_a/b-barrel"/>
</dbReference>
<dbReference type="PANTHER" id="PTHR43239">
    <property type="entry name" value="UPF0734 PROTEIN DDB_G0273871/DDB_G0273177"/>
    <property type="match status" value="1"/>
</dbReference>
<keyword evidence="2" id="KW-1185">Reference proteome</keyword>
<dbReference type="Proteomes" id="UP000295620">
    <property type="component" value="Unassembled WGS sequence"/>
</dbReference>
<dbReference type="PANTHER" id="PTHR43239:SF1">
    <property type="entry name" value="UPF0734 PROTEIN DDB_G0273871_DDB_G0273177"/>
    <property type="match status" value="1"/>
</dbReference>
<dbReference type="EMBL" id="SNYC01000004">
    <property type="protein sequence ID" value="TDQ09880.1"/>
    <property type="molecule type" value="Genomic_DNA"/>
</dbReference>
<dbReference type="InterPro" id="IPR052996">
    <property type="entry name" value="Carb_Metab_Mutarotase"/>
</dbReference>
<reference evidence="1 2" key="1">
    <citation type="submission" date="2019-03" db="EMBL/GenBank/DDBJ databases">
        <title>Genomic Encyclopedia of Archaeal and Bacterial Type Strains, Phase II (KMG-II): from individual species to whole genera.</title>
        <authorList>
            <person name="Goeker M."/>
        </authorList>
    </citation>
    <scope>NUCLEOTIDE SEQUENCE [LARGE SCALE GENOMIC DNA]</scope>
    <source>
        <strain evidence="1 2">DSM 19035</strain>
    </source>
</reference>
<sequence>MRTYCLTLDLIDDPALIKAYEEIHQEVWPEIQESILSAGINAMQIYRYSNRLFMIMEVGETFSFDKKTEMDVANDKVQQWETLMWKYQQAVPGAKPGEKWVMMNRIFELKA</sequence>
<organism evidence="1 2">
    <name type="scientific">Pedobacter metabolipauper</name>
    <dbReference type="NCBI Taxonomy" id="425513"/>
    <lineage>
        <taxon>Bacteria</taxon>
        <taxon>Pseudomonadati</taxon>
        <taxon>Bacteroidota</taxon>
        <taxon>Sphingobacteriia</taxon>
        <taxon>Sphingobacteriales</taxon>
        <taxon>Sphingobacteriaceae</taxon>
        <taxon>Pedobacter</taxon>
    </lineage>
</organism>